<proteinExistence type="predicted"/>
<feature type="transmembrane region" description="Helical" evidence="1">
    <location>
        <begin position="80"/>
        <end position="103"/>
    </location>
</feature>
<dbReference type="AlphaFoldDB" id="A0A2K0UGB0"/>
<protein>
    <submittedName>
        <fullName evidence="2">Uncharacterized protein</fullName>
    </submittedName>
</protein>
<accession>A0A2K0UGB0</accession>
<dbReference type="Proteomes" id="UP000236664">
    <property type="component" value="Unassembled WGS sequence"/>
</dbReference>
<gene>
    <name evidence="2" type="ORF">FNYG_15320</name>
</gene>
<keyword evidence="1" id="KW-1133">Transmembrane helix</keyword>
<organism evidence="2 3">
    <name type="scientific">Gibberella nygamai</name>
    <name type="common">Bean root rot disease fungus</name>
    <name type="synonym">Fusarium nygamai</name>
    <dbReference type="NCBI Taxonomy" id="42673"/>
    <lineage>
        <taxon>Eukaryota</taxon>
        <taxon>Fungi</taxon>
        <taxon>Dikarya</taxon>
        <taxon>Ascomycota</taxon>
        <taxon>Pezizomycotina</taxon>
        <taxon>Sordariomycetes</taxon>
        <taxon>Hypocreomycetidae</taxon>
        <taxon>Hypocreales</taxon>
        <taxon>Nectriaceae</taxon>
        <taxon>Fusarium</taxon>
        <taxon>Fusarium fujikuroi species complex</taxon>
    </lineage>
</organism>
<sequence length="228" mass="25043">MARQRDRKFVFWSIHRDPFPEAITPLSRFGRYLLASVLFVIQLTFLVGVPATPSLLAWSTQNQLWPALIESGLEKQAREVLGYLILDTILLVLMIWGAVPVFAVTRMNGSRGRMVTYAALGGIAMVFVCVSIRSMYLTWNWSLLFELAAGGARLAGRCKLISLTLGVLLCSGCASVGIYVLYTARFGTPSVVRQMLDDAAHLLCPTKMRTGMVAEKSDGESMGKSADT</sequence>
<dbReference type="EMBL" id="MTQA01000532">
    <property type="protein sequence ID" value="PNP56841.1"/>
    <property type="molecule type" value="Genomic_DNA"/>
</dbReference>
<name>A0A2K0UGB0_GIBNY</name>
<evidence type="ECO:0000313" key="3">
    <source>
        <dbReference type="Proteomes" id="UP000236664"/>
    </source>
</evidence>
<reference evidence="2 3" key="1">
    <citation type="submission" date="2017-06" db="EMBL/GenBank/DDBJ databases">
        <title>Genome of Fusarium nygamai isolate CS10214.</title>
        <authorList>
            <person name="Gardiner D.M."/>
            <person name="Obanor F."/>
            <person name="Kazan K."/>
        </authorList>
    </citation>
    <scope>NUCLEOTIDE SEQUENCE [LARGE SCALE GENOMIC DNA]</scope>
    <source>
        <strain evidence="2 3">CS10214</strain>
    </source>
</reference>
<keyword evidence="1" id="KW-0472">Membrane</keyword>
<dbReference type="OrthoDB" id="5077805at2759"/>
<comment type="caution">
    <text evidence="2">The sequence shown here is derived from an EMBL/GenBank/DDBJ whole genome shotgun (WGS) entry which is preliminary data.</text>
</comment>
<keyword evidence="1" id="KW-0812">Transmembrane</keyword>
<keyword evidence="3" id="KW-1185">Reference proteome</keyword>
<evidence type="ECO:0000313" key="2">
    <source>
        <dbReference type="EMBL" id="PNP56841.1"/>
    </source>
</evidence>
<feature type="transmembrane region" description="Helical" evidence="1">
    <location>
        <begin position="115"/>
        <end position="136"/>
    </location>
</feature>
<feature type="transmembrane region" description="Helical" evidence="1">
    <location>
        <begin position="32"/>
        <end position="60"/>
    </location>
</feature>
<evidence type="ECO:0000256" key="1">
    <source>
        <dbReference type="SAM" id="Phobius"/>
    </source>
</evidence>
<feature type="transmembrane region" description="Helical" evidence="1">
    <location>
        <begin position="160"/>
        <end position="182"/>
    </location>
</feature>